<dbReference type="Proteomes" id="UP000831768">
    <property type="component" value="Plasmid unnamed2"/>
</dbReference>
<sequence length="203" mass="22051">MTEEWTITGDYVEACNCDVVCQCLWMEPPDDNHCMVSIVWHITDGQYGDVDLSGLHAALLISSEEGVLLDPDTAWHAVLLIDETADDDQQAALEDIYLGRAGGIFAVAADTHVESATVATAPFSFTRDDADLSVEIGDSVSMDVVGKRGFNEKLGTIAPHPFTKSTEMKTGKSTTATVSYNDEFTWDVSENNAFLCDFELANA</sequence>
<dbReference type="InterPro" id="IPR009758">
    <property type="entry name" value="DUF1326"/>
</dbReference>
<reference evidence="1" key="1">
    <citation type="submission" date="2022-04" db="EMBL/GenBank/DDBJ databases">
        <title>Halocatena sp. nov., isolated from a salt lake.</title>
        <authorList>
            <person name="Cui H.-L."/>
        </authorList>
    </citation>
    <scope>NUCLEOTIDE SEQUENCE</scope>
    <source>
        <strain evidence="1">AD-1</strain>
        <plasmid evidence="1">unnamed2</plasmid>
    </source>
</reference>
<name>A0A8U0A6Z0_9EURY</name>
<dbReference type="RefSeq" id="WP_247995273.1">
    <property type="nucleotide sequence ID" value="NZ_CP096021.1"/>
</dbReference>
<dbReference type="Pfam" id="PF07040">
    <property type="entry name" value="DUF1326"/>
    <property type="match status" value="1"/>
</dbReference>
<dbReference type="KEGG" id="haad:MW046_16360"/>
<dbReference type="GeneID" id="71929653"/>
<keyword evidence="1" id="KW-0614">Plasmid</keyword>
<evidence type="ECO:0000313" key="2">
    <source>
        <dbReference type="Proteomes" id="UP000831768"/>
    </source>
</evidence>
<gene>
    <name evidence="1" type="ORF">MW046_16360</name>
</gene>
<dbReference type="EMBL" id="CP096021">
    <property type="protein sequence ID" value="UPM44619.1"/>
    <property type="molecule type" value="Genomic_DNA"/>
</dbReference>
<dbReference type="AlphaFoldDB" id="A0A8U0A6Z0"/>
<protein>
    <submittedName>
        <fullName evidence="1">DUF1326 domain-containing protein</fullName>
    </submittedName>
</protein>
<proteinExistence type="predicted"/>
<keyword evidence="2" id="KW-1185">Reference proteome</keyword>
<geneLocation type="plasmid" evidence="1 2">
    <name>unnamed2</name>
</geneLocation>
<evidence type="ECO:0000313" key="1">
    <source>
        <dbReference type="EMBL" id="UPM44619.1"/>
    </source>
</evidence>
<accession>A0A8U0A6Z0</accession>
<organism evidence="1 2">
    <name type="scientific">Halocatena salina</name>
    <dbReference type="NCBI Taxonomy" id="2934340"/>
    <lineage>
        <taxon>Archaea</taxon>
        <taxon>Methanobacteriati</taxon>
        <taxon>Methanobacteriota</taxon>
        <taxon>Stenosarchaea group</taxon>
        <taxon>Halobacteria</taxon>
        <taxon>Halobacteriales</taxon>
        <taxon>Natronomonadaceae</taxon>
        <taxon>Halocatena</taxon>
    </lineage>
</organism>